<dbReference type="EMBL" id="DVHN01000160">
    <property type="protein sequence ID" value="HIR89639.1"/>
    <property type="molecule type" value="Genomic_DNA"/>
</dbReference>
<gene>
    <name evidence="1" type="ORF">IAC96_11895</name>
</gene>
<organism evidence="1 2">
    <name type="scientific">Candidatus Fimimorpha faecalis</name>
    <dbReference type="NCBI Taxonomy" id="2840824"/>
    <lineage>
        <taxon>Bacteria</taxon>
        <taxon>Bacillati</taxon>
        <taxon>Bacillota</taxon>
        <taxon>Clostridia</taxon>
        <taxon>Eubacteriales</taxon>
        <taxon>Candidatus Fimimorpha</taxon>
    </lineage>
</organism>
<accession>A0A9D1JE26</accession>
<sequence length="117" mass="13104">MIVIFVAVIIIYASIQKKHTFTLAANDRNSFKSEQIQPLFGMIKVNSDCDTSVVFTDVETGETYTIGYITSGVSEKIRLQKGRWYTVEGTGNLTVTPVNVRIEEKETISHLLESEAK</sequence>
<proteinExistence type="predicted"/>
<evidence type="ECO:0000313" key="2">
    <source>
        <dbReference type="Proteomes" id="UP000824201"/>
    </source>
</evidence>
<protein>
    <submittedName>
        <fullName evidence="1">Uncharacterized protein</fullName>
    </submittedName>
</protein>
<dbReference type="Proteomes" id="UP000824201">
    <property type="component" value="Unassembled WGS sequence"/>
</dbReference>
<comment type="caution">
    <text evidence="1">The sequence shown here is derived from an EMBL/GenBank/DDBJ whole genome shotgun (WGS) entry which is preliminary data.</text>
</comment>
<reference evidence="1" key="1">
    <citation type="submission" date="2020-10" db="EMBL/GenBank/DDBJ databases">
        <authorList>
            <person name="Gilroy R."/>
        </authorList>
    </citation>
    <scope>NUCLEOTIDE SEQUENCE</scope>
    <source>
        <strain evidence="1">ChiW13-3771</strain>
    </source>
</reference>
<evidence type="ECO:0000313" key="1">
    <source>
        <dbReference type="EMBL" id="HIR89639.1"/>
    </source>
</evidence>
<dbReference type="AlphaFoldDB" id="A0A9D1JE26"/>
<reference evidence="1" key="2">
    <citation type="journal article" date="2021" name="PeerJ">
        <title>Extensive microbial diversity within the chicken gut microbiome revealed by metagenomics and culture.</title>
        <authorList>
            <person name="Gilroy R."/>
            <person name="Ravi A."/>
            <person name="Getino M."/>
            <person name="Pursley I."/>
            <person name="Horton D.L."/>
            <person name="Alikhan N.F."/>
            <person name="Baker D."/>
            <person name="Gharbi K."/>
            <person name="Hall N."/>
            <person name="Watson M."/>
            <person name="Adriaenssens E.M."/>
            <person name="Foster-Nyarko E."/>
            <person name="Jarju S."/>
            <person name="Secka A."/>
            <person name="Antonio M."/>
            <person name="Oren A."/>
            <person name="Chaudhuri R.R."/>
            <person name="La Ragione R."/>
            <person name="Hildebrand F."/>
            <person name="Pallen M.J."/>
        </authorList>
    </citation>
    <scope>NUCLEOTIDE SEQUENCE</scope>
    <source>
        <strain evidence="1">ChiW13-3771</strain>
    </source>
</reference>
<name>A0A9D1JE26_9FIRM</name>